<name>A0A495IW40_9SPHI</name>
<comment type="caution">
    <text evidence="1">The sequence shown here is derived from an EMBL/GenBank/DDBJ whole genome shotgun (WGS) entry which is preliminary data.</text>
</comment>
<accession>A0A495IW40</accession>
<organism evidence="1 2">
    <name type="scientific">Mucilaginibacter gracilis</name>
    <dbReference type="NCBI Taxonomy" id="423350"/>
    <lineage>
        <taxon>Bacteria</taxon>
        <taxon>Pseudomonadati</taxon>
        <taxon>Bacteroidota</taxon>
        <taxon>Sphingobacteriia</taxon>
        <taxon>Sphingobacteriales</taxon>
        <taxon>Sphingobacteriaceae</taxon>
        <taxon>Mucilaginibacter</taxon>
    </lineage>
</organism>
<evidence type="ECO:0000313" key="2">
    <source>
        <dbReference type="Proteomes" id="UP000268007"/>
    </source>
</evidence>
<evidence type="ECO:0000313" key="1">
    <source>
        <dbReference type="EMBL" id="RKR80967.1"/>
    </source>
</evidence>
<keyword evidence="2" id="KW-1185">Reference proteome</keyword>
<protein>
    <submittedName>
        <fullName evidence="1">Uncharacterized protein</fullName>
    </submittedName>
</protein>
<reference evidence="1 2" key="1">
    <citation type="submission" date="2018-10" db="EMBL/GenBank/DDBJ databases">
        <title>Genomic Encyclopedia of Archaeal and Bacterial Type Strains, Phase II (KMG-II): from individual species to whole genera.</title>
        <authorList>
            <person name="Goeker M."/>
        </authorList>
    </citation>
    <scope>NUCLEOTIDE SEQUENCE [LARGE SCALE GENOMIC DNA]</scope>
    <source>
        <strain evidence="1 2">DSM 18602</strain>
    </source>
</reference>
<dbReference type="EMBL" id="RBKU01000001">
    <property type="protein sequence ID" value="RKR80967.1"/>
    <property type="molecule type" value="Genomic_DNA"/>
</dbReference>
<sequence>MEEKRRSSRACLLKNSAMASLEPIMLWKSEVMNFITVWISLWKRTIPGQEKHGNKGERKTSRT</sequence>
<dbReference type="Proteomes" id="UP000268007">
    <property type="component" value="Unassembled WGS sequence"/>
</dbReference>
<dbReference type="AlphaFoldDB" id="A0A495IW40"/>
<gene>
    <name evidence="1" type="ORF">BDD43_1106</name>
</gene>
<proteinExistence type="predicted"/>